<comment type="caution">
    <text evidence="2">The sequence shown here is derived from an EMBL/GenBank/DDBJ whole genome shotgun (WGS) entry which is preliminary data.</text>
</comment>
<gene>
    <name evidence="2" type="ORF">N0V83_003086</name>
</gene>
<proteinExistence type="predicted"/>
<name>A0A9W8YCT0_9PLEO</name>
<dbReference type="Gene3D" id="3.30.40.10">
    <property type="entry name" value="Zinc/RING finger domain, C3HC4 (zinc finger)"/>
    <property type="match status" value="1"/>
</dbReference>
<dbReference type="SUPFAM" id="SSF57850">
    <property type="entry name" value="RING/U-box"/>
    <property type="match status" value="1"/>
</dbReference>
<dbReference type="EMBL" id="JAPEUY010000004">
    <property type="protein sequence ID" value="KAJ4374345.1"/>
    <property type="molecule type" value="Genomic_DNA"/>
</dbReference>
<keyword evidence="3" id="KW-1185">Reference proteome</keyword>
<feature type="region of interest" description="Disordered" evidence="1">
    <location>
        <begin position="244"/>
        <end position="272"/>
    </location>
</feature>
<evidence type="ECO:0000313" key="3">
    <source>
        <dbReference type="Proteomes" id="UP001140560"/>
    </source>
</evidence>
<dbReference type="AlphaFoldDB" id="A0A9W8YCT0"/>
<evidence type="ECO:0000256" key="1">
    <source>
        <dbReference type="SAM" id="MobiDB-lite"/>
    </source>
</evidence>
<feature type="compositionally biased region" description="Acidic residues" evidence="1">
    <location>
        <begin position="246"/>
        <end position="262"/>
    </location>
</feature>
<accession>A0A9W8YCT0</accession>
<dbReference type="OrthoDB" id="10556405at2759"/>
<dbReference type="InterPro" id="IPR013083">
    <property type="entry name" value="Znf_RING/FYVE/PHD"/>
</dbReference>
<reference evidence="2" key="1">
    <citation type="submission" date="2022-10" db="EMBL/GenBank/DDBJ databases">
        <title>Tapping the CABI collections for fungal endophytes: first genome assemblies for Collariella, Neodidymelliopsis, Ascochyta clinopodiicola, Didymella pomorum, Didymosphaeria variabile, Neocosmospora piperis and Neocucurbitaria cava.</title>
        <authorList>
            <person name="Hill R."/>
        </authorList>
    </citation>
    <scope>NUCLEOTIDE SEQUENCE</scope>
    <source>
        <strain evidence="2">IMI 356814</strain>
    </source>
</reference>
<protein>
    <submittedName>
        <fullName evidence="2">Uncharacterized protein</fullName>
    </submittedName>
</protein>
<sequence>MSADTNIASTSVFLPNPDLQPLPVSDCIPEKPPSLAVWLLSRPKRVSVTTLATSKKRCAICNRLMCNYRYLLRKRLKIMREAAATAKKAPLSRFPWSQFSSESDAPPLADRSHPIPIAAKRPTLVISPRSADSMQTSRQPPAFVEPPHTCDRIKCETPIKIRSPDCGHYIGNACLEDMIIYGRTQCPVCRTIWFKEAKSRPQIVRENFFWRTPACFSDVGEVQVSGSYQGATNRVVVAVAPWQVAEDIEDETEEDTEDESEEDHSGDSEVYK</sequence>
<feature type="compositionally biased region" description="Basic and acidic residues" evidence="1">
    <location>
        <begin position="263"/>
        <end position="272"/>
    </location>
</feature>
<dbReference type="Proteomes" id="UP001140560">
    <property type="component" value="Unassembled WGS sequence"/>
</dbReference>
<evidence type="ECO:0000313" key="2">
    <source>
        <dbReference type="EMBL" id="KAJ4374345.1"/>
    </source>
</evidence>
<organism evidence="2 3">
    <name type="scientific">Neocucurbitaria cava</name>
    <dbReference type="NCBI Taxonomy" id="798079"/>
    <lineage>
        <taxon>Eukaryota</taxon>
        <taxon>Fungi</taxon>
        <taxon>Dikarya</taxon>
        <taxon>Ascomycota</taxon>
        <taxon>Pezizomycotina</taxon>
        <taxon>Dothideomycetes</taxon>
        <taxon>Pleosporomycetidae</taxon>
        <taxon>Pleosporales</taxon>
        <taxon>Pleosporineae</taxon>
        <taxon>Cucurbitariaceae</taxon>
        <taxon>Neocucurbitaria</taxon>
    </lineage>
</organism>